<evidence type="ECO:0000256" key="1">
    <source>
        <dbReference type="SAM" id="MobiDB-lite"/>
    </source>
</evidence>
<protein>
    <submittedName>
        <fullName evidence="2">Uncharacterized protein</fullName>
    </submittedName>
</protein>
<feature type="region of interest" description="Disordered" evidence="1">
    <location>
        <begin position="1"/>
        <end position="47"/>
    </location>
</feature>
<accession>A0A0L8ICI9</accession>
<dbReference type="EMBL" id="KQ415994">
    <property type="protein sequence ID" value="KOF99229.1"/>
    <property type="molecule type" value="Genomic_DNA"/>
</dbReference>
<name>A0A0L8ICI9_OCTBM</name>
<sequence>MNPCICRPKTFDDDTSIDSVELSSTATDSSSTVTPEEMDTSPKKSPIPDLILLDATVRSCSVMDVDRPEQDLPPVETVCRDLY</sequence>
<dbReference type="EMBL" id="KQ415994">
    <property type="protein sequence ID" value="KOF99228.1"/>
    <property type="molecule type" value="Genomic_DNA"/>
</dbReference>
<feature type="compositionally biased region" description="Low complexity" evidence="1">
    <location>
        <begin position="23"/>
        <end position="34"/>
    </location>
</feature>
<organism evidence="2">
    <name type="scientific">Octopus bimaculoides</name>
    <name type="common">California two-spotted octopus</name>
    <dbReference type="NCBI Taxonomy" id="37653"/>
    <lineage>
        <taxon>Eukaryota</taxon>
        <taxon>Metazoa</taxon>
        <taxon>Spiralia</taxon>
        <taxon>Lophotrochozoa</taxon>
        <taxon>Mollusca</taxon>
        <taxon>Cephalopoda</taxon>
        <taxon>Coleoidea</taxon>
        <taxon>Octopodiformes</taxon>
        <taxon>Octopoda</taxon>
        <taxon>Incirrata</taxon>
        <taxon>Octopodidae</taxon>
        <taxon>Octopus</taxon>
    </lineage>
</organism>
<proteinExistence type="predicted"/>
<gene>
    <name evidence="2" type="ORF">OCBIM_22018513mg</name>
</gene>
<dbReference type="AlphaFoldDB" id="A0A0L8ICI9"/>
<reference evidence="2" key="1">
    <citation type="submission" date="2015-07" db="EMBL/GenBank/DDBJ databases">
        <title>MeaNS - Measles Nucleotide Surveillance Program.</title>
        <authorList>
            <person name="Tran T."/>
            <person name="Druce J."/>
        </authorList>
    </citation>
    <scope>NUCLEOTIDE SEQUENCE</scope>
    <source>
        <strain evidence="2">UCB-OBI-ISO-001</strain>
        <tissue evidence="2">Gonad</tissue>
    </source>
</reference>
<evidence type="ECO:0000313" key="2">
    <source>
        <dbReference type="EMBL" id="KOF99228.1"/>
    </source>
</evidence>